<sequence length="220" mass="24991">MTIQKKYDGILFDLDGTLLNTLGIYTHIMNELLKKNNFPTHTSKKYRKFIGNGAQNFIAQCLPQNHRKEETIMQIGKEFHLNYQNNYTTHSEVYTGILELLETLQSTGKPIALLSNKSHELTCKCAEHFFPTIKFKQIIGQSDSYKKPDPKGALAIANTLKLPLDKLVLVGDTEVDIVTAQNADIDSIAVTWGFRDEEELKIVAPKYILSETNQLKNYLL</sequence>
<dbReference type="EC" id="3.1.3.18" evidence="4"/>
<organism evidence="5 6">
    <name type="scientific">Flavobacterium sediminilitoris</name>
    <dbReference type="NCBI Taxonomy" id="2024526"/>
    <lineage>
        <taxon>Bacteria</taxon>
        <taxon>Pseudomonadati</taxon>
        <taxon>Bacteroidota</taxon>
        <taxon>Flavobacteriia</taxon>
        <taxon>Flavobacteriales</taxon>
        <taxon>Flavobacteriaceae</taxon>
        <taxon>Flavobacterium</taxon>
    </lineage>
</organism>
<proteinExistence type="inferred from homology"/>
<evidence type="ECO:0000256" key="4">
    <source>
        <dbReference type="ARBA" id="ARBA00013078"/>
    </source>
</evidence>
<dbReference type="SFLD" id="SFLDG01135">
    <property type="entry name" value="C1.5.6:_HAD__Beta-PGM__Phospha"/>
    <property type="match status" value="1"/>
</dbReference>
<dbReference type="InterPro" id="IPR041492">
    <property type="entry name" value="HAD_2"/>
</dbReference>
<evidence type="ECO:0000313" key="6">
    <source>
        <dbReference type="Proteomes" id="UP000830454"/>
    </source>
</evidence>
<dbReference type="InterPro" id="IPR036412">
    <property type="entry name" value="HAD-like_sf"/>
</dbReference>
<dbReference type="NCBIfam" id="TIGR01549">
    <property type="entry name" value="HAD-SF-IA-v1"/>
    <property type="match status" value="1"/>
</dbReference>
<comment type="pathway">
    <text evidence="2">Organic acid metabolism; glycolate biosynthesis; glycolate from 2-phosphoglycolate: step 1/1.</text>
</comment>
<evidence type="ECO:0000256" key="3">
    <source>
        <dbReference type="ARBA" id="ARBA00006171"/>
    </source>
</evidence>
<dbReference type="InterPro" id="IPR023214">
    <property type="entry name" value="HAD_sf"/>
</dbReference>
<protein>
    <recommendedName>
        <fullName evidence="4">phosphoglycolate phosphatase</fullName>
        <ecNumber evidence="4">3.1.3.18</ecNumber>
    </recommendedName>
</protein>
<dbReference type="EMBL" id="CP090145">
    <property type="protein sequence ID" value="UOX33064.1"/>
    <property type="molecule type" value="Genomic_DNA"/>
</dbReference>
<reference evidence="5" key="1">
    <citation type="submission" date="2021-12" db="EMBL/GenBank/DDBJ databases">
        <authorList>
            <person name="Cha I.-T."/>
            <person name="Lee K.-E."/>
            <person name="Park S.-J."/>
        </authorList>
    </citation>
    <scope>NUCLEOTIDE SEQUENCE</scope>
    <source>
        <strain evidence="5">YSM-43</strain>
    </source>
</reference>
<dbReference type="Proteomes" id="UP000830454">
    <property type="component" value="Chromosome"/>
</dbReference>
<dbReference type="Gene3D" id="1.10.150.240">
    <property type="entry name" value="Putative phosphatase, domain 2"/>
    <property type="match status" value="1"/>
</dbReference>
<dbReference type="SUPFAM" id="SSF56784">
    <property type="entry name" value="HAD-like"/>
    <property type="match status" value="1"/>
</dbReference>
<evidence type="ECO:0000313" key="5">
    <source>
        <dbReference type="EMBL" id="UOX33064.1"/>
    </source>
</evidence>
<evidence type="ECO:0000256" key="1">
    <source>
        <dbReference type="ARBA" id="ARBA00000830"/>
    </source>
</evidence>
<dbReference type="PANTHER" id="PTHR43434">
    <property type="entry name" value="PHOSPHOGLYCOLATE PHOSPHATASE"/>
    <property type="match status" value="1"/>
</dbReference>
<dbReference type="InterPro" id="IPR023198">
    <property type="entry name" value="PGP-like_dom2"/>
</dbReference>
<comment type="catalytic activity">
    <reaction evidence="1">
        <text>2-phosphoglycolate + H2O = glycolate + phosphate</text>
        <dbReference type="Rhea" id="RHEA:14369"/>
        <dbReference type="ChEBI" id="CHEBI:15377"/>
        <dbReference type="ChEBI" id="CHEBI:29805"/>
        <dbReference type="ChEBI" id="CHEBI:43474"/>
        <dbReference type="ChEBI" id="CHEBI:58033"/>
        <dbReference type="EC" id="3.1.3.18"/>
    </reaction>
</comment>
<dbReference type="Gene3D" id="3.40.50.1000">
    <property type="entry name" value="HAD superfamily/HAD-like"/>
    <property type="match status" value="1"/>
</dbReference>
<dbReference type="InterPro" id="IPR050155">
    <property type="entry name" value="HAD-like_hydrolase_sf"/>
</dbReference>
<gene>
    <name evidence="5" type="ORF">LXD69_13580</name>
</gene>
<name>A0ABY4HMK7_9FLAO</name>
<dbReference type="InterPro" id="IPR006439">
    <property type="entry name" value="HAD-SF_hydro_IA"/>
</dbReference>
<comment type="similarity">
    <text evidence="3">Belongs to the HAD-like hydrolase superfamily. CbbY/CbbZ/Gph/YieH family.</text>
</comment>
<dbReference type="SFLD" id="SFLDS00003">
    <property type="entry name" value="Haloacid_Dehalogenase"/>
    <property type="match status" value="1"/>
</dbReference>
<dbReference type="RefSeq" id="WP_045967109.1">
    <property type="nucleotide sequence ID" value="NZ_CP090145.1"/>
</dbReference>
<dbReference type="PANTHER" id="PTHR43434:SF1">
    <property type="entry name" value="PHOSPHOGLYCOLATE PHOSPHATASE"/>
    <property type="match status" value="1"/>
</dbReference>
<dbReference type="GO" id="GO:0016787">
    <property type="term" value="F:hydrolase activity"/>
    <property type="evidence" value="ECO:0007669"/>
    <property type="project" value="UniProtKB-KW"/>
</dbReference>
<keyword evidence="5" id="KW-0378">Hydrolase</keyword>
<dbReference type="Pfam" id="PF13419">
    <property type="entry name" value="HAD_2"/>
    <property type="match status" value="1"/>
</dbReference>
<keyword evidence="6" id="KW-1185">Reference proteome</keyword>
<reference evidence="5" key="2">
    <citation type="submission" date="2022-04" db="EMBL/GenBank/DDBJ databases">
        <title>Complete Genome Sequence of Flavobacterium sediminilitoris YSM-43, Isolated from a Tidal Sediment.</title>
        <authorList>
            <person name="Lee P.A."/>
        </authorList>
    </citation>
    <scope>NUCLEOTIDE SEQUENCE</scope>
    <source>
        <strain evidence="5">YSM-43</strain>
    </source>
</reference>
<accession>A0ABY4HMK7</accession>
<evidence type="ECO:0000256" key="2">
    <source>
        <dbReference type="ARBA" id="ARBA00004818"/>
    </source>
</evidence>
<dbReference type="SFLD" id="SFLDG01129">
    <property type="entry name" value="C1.5:_HAD__Beta-PGM__Phosphata"/>
    <property type="match status" value="1"/>
</dbReference>